<name>A0ABT6FWW3_9FLAO</name>
<evidence type="ECO:0000313" key="2">
    <source>
        <dbReference type="Proteomes" id="UP001153642"/>
    </source>
</evidence>
<sequence length="64" mass="7542">MADSIKPVDYTNFDLNELTYVIASTSLILPEYNREKDSLLEVLKRNVTTLKERDRLQSYFILML</sequence>
<comment type="caution">
    <text evidence="1">The sequence shown here is derived from an EMBL/GenBank/DDBJ whole genome shotgun (WGS) entry which is preliminary data.</text>
</comment>
<organism evidence="1 2">
    <name type="scientific">Galbibacter pacificus</name>
    <dbReference type="NCBI Taxonomy" id="2996052"/>
    <lineage>
        <taxon>Bacteria</taxon>
        <taxon>Pseudomonadati</taxon>
        <taxon>Bacteroidota</taxon>
        <taxon>Flavobacteriia</taxon>
        <taxon>Flavobacteriales</taxon>
        <taxon>Flavobacteriaceae</taxon>
        <taxon>Galbibacter</taxon>
    </lineage>
</organism>
<proteinExistence type="predicted"/>
<reference evidence="1" key="1">
    <citation type="submission" date="2022-11" db="EMBL/GenBank/DDBJ databases">
        <title>High-quality draft genome sequence of Galbibacter sp. strain CMA-7.</title>
        <authorList>
            <person name="Wei L."/>
            <person name="Dong C."/>
            <person name="Shao Z."/>
        </authorList>
    </citation>
    <scope>NUCLEOTIDE SEQUENCE</scope>
    <source>
        <strain evidence="1">CMA-7</strain>
    </source>
</reference>
<accession>A0ABT6FWW3</accession>
<dbReference type="RefSeq" id="WP_277901170.1">
    <property type="nucleotide sequence ID" value="NZ_JAPMUA010000007.1"/>
</dbReference>
<evidence type="ECO:0000313" key="1">
    <source>
        <dbReference type="EMBL" id="MDG3587602.1"/>
    </source>
</evidence>
<gene>
    <name evidence="1" type="ORF">OSR52_17215</name>
</gene>
<dbReference type="EMBL" id="JAPMUA010000007">
    <property type="protein sequence ID" value="MDG3587602.1"/>
    <property type="molecule type" value="Genomic_DNA"/>
</dbReference>
<protein>
    <submittedName>
        <fullName evidence="1">Uncharacterized protein</fullName>
    </submittedName>
</protein>
<keyword evidence="2" id="KW-1185">Reference proteome</keyword>
<dbReference type="Proteomes" id="UP001153642">
    <property type="component" value="Unassembled WGS sequence"/>
</dbReference>